<evidence type="ECO:0000256" key="1">
    <source>
        <dbReference type="SAM" id="MobiDB-lite"/>
    </source>
</evidence>
<evidence type="ECO:0000313" key="2">
    <source>
        <dbReference type="EMBL" id="KAB0356141.1"/>
    </source>
</evidence>
<accession>A0A5N3W3F2</accession>
<keyword evidence="3" id="KW-1185">Reference proteome</keyword>
<dbReference type="AlphaFoldDB" id="A0A5N3W3F2"/>
<sequence length="99" mass="11042">FPEVYVPTVFENYVADVEVGGKQKTSQKSELRKSSISIPTCPSSWLGTRRIFETEHTSQKLTKVKQKPVKLEEGEDMANTTGEKGDLRDEARGNKKPGS</sequence>
<feature type="non-terminal residue" evidence="2">
    <location>
        <position position="1"/>
    </location>
</feature>
<dbReference type="EMBL" id="VCEA01000001">
    <property type="protein sequence ID" value="KAB0356141.1"/>
    <property type="molecule type" value="Genomic_DNA"/>
</dbReference>
<evidence type="ECO:0000313" key="3">
    <source>
        <dbReference type="Proteomes" id="UP000326458"/>
    </source>
</evidence>
<organism evidence="2 3">
    <name type="scientific">Muntiacus muntjak</name>
    <name type="common">Barking deer</name>
    <name type="synonym">Indian muntjac</name>
    <dbReference type="NCBI Taxonomy" id="9888"/>
    <lineage>
        <taxon>Eukaryota</taxon>
        <taxon>Metazoa</taxon>
        <taxon>Chordata</taxon>
        <taxon>Craniata</taxon>
        <taxon>Vertebrata</taxon>
        <taxon>Euteleostomi</taxon>
        <taxon>Mammalia</taxon>
        <taxon>Eutheria</taxon>
        <taxon>Laurasiatheria</taxon>
        <taxon>Artiodactyla</taxon>
        <taxon>Ruminantia</taxon>
        <taxon>Pecora</taxon>
        <taxon>Cervidae</taxon>
        <taxon>Muntiacinae</taxon>
        <taxon>Muntiacus</taxon>
    </lineage>
</organism>
<feature type="compositionally biased region" description="Basic and acidic residues" evidence="1">
    <location>
        <begin position="83"/>
        <end position="93"/>
    </location>
</feature>
<feature type="region of interest" description="Disordered" evidence="1">
    <location>
        <begin position="57"/>
        <end position="99"/>
    </location>
</feature>
<comment type="caution">
    <text evidence="2">The sequence shown here is derived from an EMBL/GenBank/DDBJ whole genome shotgun (WGS) entry which is preliminary data.</text>
</comment>
<protein>
    <submittedName>
        <fullName evidence="2">Uncharacterized protein</fullName>
    </submittedName>
</protein>
<gene>
    <name evidence="2" type="ORF">FD754_000297</name>
</gene>
<name>A0A5N3W3F2_MUNMU</name>
<dbReference type="Proteomes" id="UP000326458">
    <property type="component" value="Unassembled WGS sequence"/>
</dbReference>
<reference evidence="2 3" key="1">
    <citation type="submission" date="2019-06" db="EMBL/GenBank/DDBJ databases">
        <title>Discovery of a novel chromosome fission-fusion reversal in muntjac.</title>
        <authorList>
            <person name="Mudd A.B."/>
            <person name="Bredeson J.V."/>
            <person name="Baum R."/>
            <person name="Hockemeyer D."/>
            <person name="Rokhsar D.S."/>
        </authorList>
    </citation>
    <scope>NUCLEOTIDE SEQUENCE [LARGE SCALE GENOMIC DNA]</scope>
    <source>
        <strain evidence="2">UTSW_UCB_Mm</strain>
        <tissue evidence="2">Fibroblast cell line</tissue>
    </source>
</reference>
<proteinExistence type="predicted"/>